<dbReference type="InterPro" id="IPR000595">
    <property type="entry name" value="cNMP-bd_dom"/>
</dbReference>
<dbReference type="SUPFAM" id="SSF55874">
    <property type="entry name" value="ATPase domain of HSP90 chaperone/DNA topoisomerase II/histidine kinase"/>
    <property type="match status" value="1"/>
</dbReference>
<dbReference type="EMBL" id="LRPC01000028">
    <property type="protein sequence ID" value="KYG73720.1"/>
    <property type="molecule type" value="Genomic_DNA"/>
</dbReference>
<evidence type="ECO:0000256" key="2">
    <source>
        <dbReference type="ARBA" id="ARBA00012438"/>
    </source>
</evidence>
<dbReference type="PANTHER" id="PTHR43065">
    <property type="entry name" value="SENSOR HISTIDINE KINASE"/>
    <property type="match status" value="1"/>
</dbReference>
<dbReference type="Pfam" id="PF02518">
    <property type="entry name" value="HATPase_c"/>
    <property type="match status" value="1"/>
</dbReference>
<keyword evidence="7" id="KW-1185">Reference proteome</keyword>
<protein>
    <recommendedName>
        <fullName evidence="2">histidine kinase</fullName>
        <ecNumber evidence="2">2.7.13.3</ecNumber>
    </recommendedName>
</protein>
<dbReference type="AlphaFoldDB" id="A0A150X4T6"/>
<dbReference type="InterPro" id="IPR004358">
    <property type="entry name" value="Sig_transdc_His_kin-like_C"/>
</dbReference>
<dbReference type="SUPFAM" id="SSF47384">
    <property type="entry name" value="Homodimeric domain of signal transducing histidine kinase"/>
    <property type="match status" value="1"/>
</dbReference>
<sequence>MNHQEIVERIASFSVLEGVPISQIEWIVERGELVEIPAGEQIFKRGDSIDRLLIMLDGLFSLKVQQAGQFKELAQIKTGDVSGALPYSRAQSATGHAFAVTDSKVFTLSVDHFYDLICECHEVTAVLVHLMTDRVRDFSRFQHQSEKLMALGKLSAGLAHELNNPAAAIVRSAESLEKHLGTVPDKLKKVISMEIVDDQIDFVNNLVFGKLRQGINKTESMIARADREDELTDWLEDNGYGDCYMLAETLADYRFDVADLDGLKEKMGEKEFPSMLTWVDNVLTTEKMVGEIKDASKRISTLVNSVKEYSHMDRSGDYEPTDIHIGLRTTLSILNHKVKKNQVTVEENWQTDMPKMAASPGELNQVWTNIIDNALDAMEEAGGTLTITTKTVGDNVRVNISDTGKGIPKDIQDRIFEPFFTTKDIGKGTGLGLETVQQIVENHNGTIKLQSQPGNTTFEICLPLKH</sequence>
<dbReference type="InterPro" id="IPR018490">
    <property type="entry name" value="cNMP-bd_dom_sf"/>
</dbReference>
<dbReference type="PROSITE" id="PS50109">
    <property type="entry name" value="HIS_KIN"/>
    <property type="match status" value="1"/>
</dbReference>
<dbReference type="InterPro" id="IPR036890">
    <property type="entry name" value="HATPase_C_sf"/>
</dbReference>
<dbReference type="SMART" id="SM00387">
    <property type="entry name" value="HATPase_c"/>
    <property type="match status" value="1"/>
</dbReference>
<dbReference type="InterPro" id="IPR014710">
    <property type="entry name" value="RmlC-like_jellyroll"/>
</dbReference>
<keyword evidence="3" id="KW-0597">Phosphoprotein</keyword>
<organism evidence="6 7">
    <name type="scientific">Roseivirga spongicola</name>
    <dbReference type="NCBI Taxonomy" id="333140"/>
    <lineage>
        <taxon>Bacteria</taxon>
        <taxon>Pseudomonadati</taxon>
        <taxon>Bacteroidota</taxon>
        <taxon>Cytophagia</taxon>
        <taxon>Cytophagales</taxon>
        <taxon>Roseivirgaceae</taxon>
        <taxon>Roseivirga</taxon>
    </lineage>
</organism>
<proteinExistence type="predicted"/>
<dbReference type="PANTHER" id="PTHR43065:SF48">
    <property type="entry name" value="HISTIDINE KINASE"/>
    <property type="match status" value="1"/>
</dbReference>
<dbReference type="EC" id="2.7.13.3" evidence="2"/>
<feature type="domain" description="Histidine kinase" evidence="5">
    <location>
        <begin position="292"/>
        <end position="466"/>
    </location>
</feature>
<dbReference type="Proteomes" id="UP000075606">
    <property type="component" value="Unassembled WGS sequence"/>
</dbReference>
<dbReference type="InterPro" id="IPR003661">
    <property type="entry name" value="HisK_dim/P_dom"/>
</dbReference>
<dbReference type="CDD" id="cd00038">
    <property type="entry name" value="CAP_ED"/>
    <property type="match status" value="1"/>
</dbReference>
<dbReference type="Gene3D" id="3.30.565.10">
    <property type="entry name" value="Histidine kinase-like ATPase, C-terminal domain"/>
    <property type="match status" value="1"/>
</dbReference>
<dbReference type="InterPro" id="IPR036097">
    <property type="entry name" value="HisK_dim/P_sf"/>
</dbReference>
<evidence type="ECO:0000259" key="5">
    <source>
        <dbReference type="PROSITE" id="PS50109"/>
    </source>
</evidence>
<dbReference type="PROSITE" id="PS50042">
    <property type="entry name" value="CNMP_BINDING_3"/>
    <property type="match status" value="1"/>
</dbReference>
<feature type="domain" description="Cyclic nucleotide-binding" evidence="4">
    <location>
        <begin position="15"/>
        <end position="117"/>
    </location>
</feature>
<dbReference type="Gene3D" id="2.60.120.10">
    <property type="entry name" value="Jelly Rolls"/>
    <property type="match status" value="1"/>
</dbReference>
<dbReference type="SMART" id="SM00100">
    <property type="entry name" value="cNMP"/>
    <property type="match status" value="1"/>
</dbReference>
<accession>A0A150X4T6</accession>
<evidence type="ECO:0000256" key="3">
    <source>
        <dbReference type="ARBA" id="ARBA00022553"/>
    </source>
</evidence>
<dbReference type="CDD" id="cd00082">
    <property type="entry name" value="HisKA"/>
    <property type="match status" value="1"/>
</dbReference>
<evidence type="ECO:0000313" key="7">
    <source>
        <dbReference type="Proteomes" id="UP000075606"/>
    </source>
</evidence>
<evidence type="ECO:0000259" key="4">
    <source>
        <dbReference type="PROSITE" id="PS50042"/>
    </source>
</evidence>
<evidence type="ECO:0000313" key="6">
    <source>
        <dbReference type="EMBL" id="KYG73720.1"/>
    </source>
</evidence>
<evidence type="ECO:0000256" key="1">
    <source>
        <dbReference type="ARBA" id="ARBA00000085"/>
    </source>
</evidence>
<comment type="caution">
    <text evidence="6">The sequence shown here is derived from an EMBL/GenBank/DDBJ whole genome shotgun (WGS) entry which is preliminary data.</text>
</comment>
<dbReference type="InterPro" id="IPR005467">
    <property type="entry name" value="His_kinase_dom"/>
</dbReference>
<reference evidence="6 7" key="1">
    <citation type="submission" date="2016-01" db="EMBL/GenBank/DDBJ databases">
        <title>Genome sequencing of Roseivirga spongicola UST030701-084.</title>
        <authorList>
            <person name="Selvaratnam C."/>
            <person name="Thevarajoo S."/>
            <person name="Goh K.M."/>
            <person name="Ee R."/>
            <person name="Chan K.-G."/>
            <person name="Chong C.S."/>
        </authorList>
    </citation>
    <scope>NUCLEOTIDE SEQUENCE [LARGE SCALE GENOMIC DNA]</scope>
    <source>
        <strain evidence="6 7">UST030701-084</strain>
    </source>
</reference>
<comment type="catalytic activity">
    <reaction evidence="1">
        <text>ATP + protein L-histidine = ADP + protein N-phospho-L-histidine.</text>
        <dbReference type="EC" id="2.7.13.3"/>
    </reaction>
</comment>
<dbReference type="Gene3D" id="1.10.287.130">
    <property type="match status" value="1"/>
</dbReference>
<dbReference type="InterPro" id="IPR003594">
    <property type="entry name" value="HATPase_dom"/>
</dbReference>
<dbReference type="SUPFAM" id="SSF51206">
    <property type="entry name" value="cAMP-binding domain-like"/>
    <property type="match status" value="1"/>
</dbReference>
<dbReference type="Pfam" id="PF00027">
    <property type="entry name" value="cNMP_binding"/>
    <property type="match status" value="1"/>
</dbReference>
<dbReference type="PRINTS" id="PR00344">
    <property type="entry name" value="BCTRLSENSOR"/>
</dbReference>
<gene>
    <name evidence="6" type="ORF">AWW68_13640</name>
</gene>
<dbReference type="GO" id="GO:0000155">
    <property type="term" value="F:phosphorelay sensor kinase activity"/>
    <property type="evidence" value="ECO:0007669"/>
    <property type="project" value="InterPro"/>
</dbReference>
<name>A0A150X4T6_9BACT</name>
<dbReference type="STRING" id="333140.AWW68_13640"/>